<dbReference type="Proteomes" id="UP001589776">
    <property type="component" value="Unassembled WGS sequence"/>
</dbReference>
<dbReference type="InterPro" id="IPR035919">
    <property type="entry name" value="EAL_sf"/>
</dbReference>
<dbReference type="InterPro" id="IPR052155">
    <property type="entry name" value="Biofilm_reg_signaling"/>
</dbReference>
<dbReference type="InterPro" id="IPR007492">
    <property type="entry name" value="LytTR_DNA-bd_dom"/>
</dbReference>
<evidence type="ECO:0000259" key="2">
    <source>
        <dbReference type="PROSITE" id="PS50887"/>
    </source>
</evidence>
<dbReference type="SMART" id="SM00052">
    <property type="entry name" value="EAL"/>
    <property type="match status" value="1"/>
</dbReference>
<gene>
    <name evidence="3" type="ORF">ACFFK0_23445</name>
</gene>
<dbReference type="CDD" id="cd01949">
    <property type="entry name" value="GGDEF"/>
    <property type="match status" value="1"/>
</dbReference>
<dbReference type="PANTHER" id="PTHR44757">
    <property type="entry name" value="DIGUANYLATE CYCLASE DGCP"/>
    <property type="match status" value="1"/>
</dbReference>
<protein>
    <submittedName>
        <fullName evidence="3">EAL domain-containing protein</fullName>
    </submittedName>
</protein>
<dbReference type="Gene3D" id="2.40.50.1020">
    <property type="entry name" value="LytTr DNA-binding domain"/>
    <property type="match status" value="1"/>
</dbReference>
<reference evidence="3 4" key="1">
    <citation type="submission" date="2024-09" db="EMBL/GenBank/DDBJ databases">
        <authorList>
            <person name="Sun Q."/>
            <person name="Mori K."/>
        </authorList>
    </citation>
    <scope>NUCLEOTIDE SEQUENCE [LARGE SCALE GENOMIC DNA]</scope>
    <source>
        <strain evidence="3 4">CCM 7759</strain>
    </source>
</reference>
<name>A0ABV6DRS7_9BACL</name>
<dbReference type="Gene3D" id="3.30.70.270">
    <property type="match status" value="1"/>
</dbReference>
<dbReference type="PANTHER" id="PTHR44757:SF2">
    <property type="entry name" value="BIOFILM ARCHITECTURE MAINTENANCE PROTEIN MBAA"/>
    <property type="match status" value="1"/>
</dbReference>
<dbReference type="InterPro" id="IPR029787">
    <property type="entry name" value="Nucleotide_cyclase"/>
</dbReference>
<keyword evidence="4" id="KW-1185">Reference proteome</keyword>
<dbReference type="InterPro" id="IPR001633">
    <property type="entry name" value="EAL_dom"/>
</dbReference>
<dbReference type="PROSITE" id="PS50883">
    <property type="entry name" value="EAL"/>
    <property type="match status" value="1"/>
</dbReference>
<dbReference type="NCBIfam" id="TIGR00254">
    <property type="entry name" value="GGDEF"/>
    <property type="match status" value="1"/>
</dbReference>
<evidence type="ECO:0000313" key="4">
    <source>
        <dbReference type="Proteomes" id="UP001589776"/>
    </source>
</evidence>
<dbReference type="RefSeq" id="WP_377472802.1">
    <property type="nucleotide sequence ID" value="NZ_JBHLWN010000091.1"/>
</dbReference>
<dbReference type="InterPro" id="IPR043128">
    <property type="entry name" value="Rev_trsase/Diguanyl_cyclase"/>
</dbReference>
<evidence type="ECO:0000259" key="1">
    <source>
        <dbReference type="PROSITE" id="PS50883"/>
    </source>
</evidence>
<dbReference type="EMBL" id="JBHLWN010000091">
    <property type="protein sequence ID" value="MFC0215354.1"/>
    <property type="molecule type" value="Genomic_DNA"/>
</dbReference>
<dbReference type="SUPFAM" id="SSF55073">
    <property type="entry name" value="Nucleotide cyclase"/>
    <property type="match status" value="1"/>
</dbReference>
<organism evidence="3 4">
    <name type="scientific">Paenibacillus chartarius</name>
    <dbReference type="NCBI Taxonomy" id="747481"/>
    <lineage>
        <taxon>Bacteria</taxon>
        <taxon>Bacillati</taxon>
        <taxon>Bacillota</taxon>
        <taxon>Bacilli</taxon>
        <taxon>Bacillales</taxon>
        <taxon>Paenibacillaceae</taxon>
        <taxon>Paenibacillus</taxon>
    </lineage>
</organism>
<comment type="caution">
    <text evidence="3">The sequence shown here is derived from an EMBL/GenBank/DDBJ whole genome shotgun (WGS) entry which is preliminary data.</text>
</comment>
<dbReference type="Gene3D" id="3.20.20.450">
    <property type="entry name" value="EAL domain"/>
    <property type="match status" value="1"/>
</dbReference>
<dbReference type="Pfam" id="PF00563">
    <property type="entry name" value="EAL"/>
    <property type="match status" value="1"/>
</dbReference>
<accession>A0ABV6DRS7</accession>
<dbReference type="InterPro" id="IPR000160">
    <property type="entry name" value="GGDEF_dom"/>
</dbReference>
<dbReference type="SMART" id="SM00267">
    <property type="entry name" value="GGDEF"/>
    <property type="match status" value="1"/>
</dbReference>
<dbReference type="Pfam" id="PF00990">
    <property type="entry name" value="GGDEF"/>
    <property type="match status" value="1"/>
</dbReference>
<proteinExistence type="predicted"/>
<dbReference type="CDD" id="cd01948">
    <property type="entry name" value="EAL"/>
    <property type="match status" value="1"/>
</dbReference>
<feature type="domain" description="EAL" evidence="1">
    <location>
        <begin position="346"/>
        <end position="600"/>
    </location>
</feature>
<dbReference type="SUPFAM" id="SSF141868">
    <property type="entry name" value="EAL domain-like"/>
    <property type="match status" value="1"/>
</dbReference>
<feature type="domain" description="GGDEF" evidence="2">
    <location>
        <begin position="204"/>
        <end position="337"/>
    </location>
</feature>
<sequence length="605" mass="70019">MTQRIPVTRDGKKGSDILVIDSTDVLKIEKIRDREYMVHTKDNQYYLDTSLDSIEEWLYEDGFRLLDNSNIVNMNRVQDYDARKGMVYLGDPSHKRTKTASAAWIHKEHIETVMRMLNSAKADRVQEDLEPYLLKNKEIEVLPYEEDDKFSRSYATIRAMNERRKAEEKIVHMAYHDSLTNLPNRLLFNDRMNQAFQRAREAGKQAAIIFFDLDRFKVINDTLGHHVGDQLLRDLAKKLKSFVREQDVVARYSGDEFMILMHDIAHIDEVTEFVKGLPKVLREPFIYDEQELFVTASIGITLFPDDGTDGDTLIKNADIAMYRAKEKGGNNFQLYHPEMNKRSLHRLNLEIHLRKAVEKEEFHVYYQPLVDLGTGKIFGMESLVRWKHPEWGMVSPGEFIPLAEETGLIVPLGSWVLKEACKQTYAWSLMGYPRLCVSVNISMNQFHQPNFVQLIEDTLRETKLHPSQLCLEITETVAMKNVSYIMETMENLKKIGVQISIDDFGTGYSSLSYLKKFRVHTLKIDQSFIRDITVDEDSAAIVTALIAMSRKLKIKSLAEGVETPEQLRFLKDQGCDEIQGYIFSTPLAPDQFEELMKKNKLLQVH</sequence>
<evidence type="ECO:0000313" key="3">
    <source>
        <dbReference type="EMBL" id="MFC0215354.1"/>
    </source>
</evidence>
<dbReference type="Pfam" id="PF04397">
    <property type="entry name" value="LytTR"/>
    <property type="match status" value="1"/>
</dbReference>
<dbReference type="PROSITE" id="PS50887">
    <property type="entry name" value="GGDEF"/>
    <property type="match status" value="1"/>
</dbReference>